<keyword evidence="2" id="KW-1185">Reference proteome</keyword>
<proteinExistence type="predicted"/>
<evidence type="ECO:0000313" key="2">
    <source>
        <dbReference type="Proteomes" id="UP001519363"/>
    </source>
</evidence>
<dbReference type="EMBL" id="JAGIOO010000001">
    <property type="protein sequence ID" value="MBP2477812.1"/>
    <property type="molecule type" value="Genomic_DNA"/>
</dbReference>
<gene>
    <name evidence="1" type="ORF">JOF53_006684</name>
</gene>
<name>A0ABS5ANK0_9PSEU</name>
<sequence>MPNAAAVSGPGWTTARALPGAPRYPLNVEAPVLAAVERLVPGLDTGGDAEWLTLTGRHTWPAEHRPRRHTLRVLARAAQLLPEADDWQDAVEQAVAYDAWLATDPVLHGLDVAQAWRGVLFRWHAVNAWRRLWARVRDRPEDPYGAIEDLPDTTVTAYLDGLPPLTDPAGHPAPAEQAAARTHPIAGLLLSSRRADTLHGRARITFLGEPGVYLSPSWVAFRAESHDRLPALARRLVDDLFAQERRVLLAHGQLTRGPAAPDPLPLPFHRLGALAEEHGLLARSDEEGLAVTASGRTLLEVGP</sequence>
<dbReference type="RefSeq" id="WP_143342324.1">
    <property type="nucleotide sequence ID" value="NZ_JAGIOO010000001.1"/>
</dbReference>
<reference evidence="1 2" key="1">
    <citation type="submission" date="2021-03" db="EMBL/GenBank/DDBJ databases">
        <title>Sequencing the genomes of 1000 actinobacteria strains.</title>
        <authorList>
            <person name="Klenk H.-P."/>
        </authorList>
    </citation>
    <scope>NUCLEOTIDE SEQUENCE [LARGE SCALE GENOMIC DNA]</scope>
    <source>
        <strain evidence="1 2">DSM 44580</strain>
    </source>
</reference>
<evidence type="ECO:0000313" key="1">
    <source>
        <dbReference type="EMBL" id="MBP2477812.1"/>
    </source>
</evidence>
<dbReference type="Proteomes" id="UP001519363">
    <property type="component" value="Unassembled WGS sequence"/>
</dbReference>
<protein>
    <submittedName>
        <fullName evidence="1">Uncharacterized protein</fullName>
    </submittedName>
</protein>
<organism evidence="1 2">
    <name type="scientific">Crossiella equi</name>
    <dbReference type="NCBI Taxonomy" id="130796"/>
    <lineage>
        <taxon>Bacteria</taxon>
        <taxon>Bacillati</taxon>
        <taxon>Actinomycetota</taxon>
        <taxon>Actinomycetes</taxon>
        <taxon>Pseudonocardiales</taxon>
        <taxon>Pseudonocardiaceae</taxon>
        <taxon>Crossiella</taxon>
    </lineage>
</organism>
<comment type="caution">
    <text evidence="1">The sequence shown here is derived from an EMBL/GenBank/DDBJ whole genome shotgun (WGS) entry which is preliminary data.</text>
</comment>
<accession>A0ABS5ANK0</accession>